<evidence type="ECO:0000256" key="2">
    <source>
        <dbReference type="ARBA" id="ARBA00005417"/>
    </source>
</evidence>
<dbReference type="SMART" id="SM00382">
    <property type="entry name" value="AAA"/>
    <property type="match status" value="2"/>
</dbReference>
<name>A0A8S8X8U3_9PROT</name>
<evidence type="ECO:0000256" key="3">
    <source>
        <dbReference type="ARBA" id="ARBA00022448"/>
    </source>
</evidence>
<dbReference type="Proteomes" id="UP000681075">
    <property type="component" value="Unassembled WGS sequence"/>
</dbReference>
<evidence type="ECO:0000259" key="8">
    <source>
        <dbReference type="PROSITE" id="PS50893"/>
    </source>
</evidence>
<keyword evidence="3" id="KW-0813">Transport</keyword>
<accession>A0A8S8X8U3</accession>
<dbReference type="InterPro" id="IPR050388">
    <property type="entry name" value="ABC_Ni/Peptide_Import"/>
</dbReference>
<evidence type="ECO:0000256" key="1">
    <source>
        <dbReference type="ARBA" id="ARBA00004417"/>
    </source>
</evidence>
<dbReference type="PANTHER" id="PTHR43297:SF2">
    <property type="entry name" value="DIPEPTIDE TRANSPORT ATP-BINDING PROTEIN DPPD"/>
    <property type="match status" value="1"/>
</dbReference>
<keyword evidence="6 9" id="KW-0067">ATP-binding</keyword>
<dbReference type="AlphaFoldDB" id="A0A8S8X8U3"/>
<keyword evidence="10" id="KW-1185">Reference proteome</keyword>
<protein>
    <submittedName>
        <fullName evidence="9">ABC transporter ATP-binding protein</fullName>
    </submittedName>
</protein>
<feature type="domain" description="ABC transporter" evidence="8">
    <location>
        <begin position="278"/>
        <end position="511"/>
    </location>
</feature>
<dbReference type="InterPro" id="IPR003439">
    <property type="entry name" value="ABC_transporter-like_ATP-bd"/>
</dbReference>
<sequence>MTNVQPGTDLLRLRNLRVNFAGAMRPAVQGVDLTMRRGEIRALVGESGSGKTMLARALVDLLPAGAEIDADIATFDGVDLLASQNARRALRGRSIGFIFQEPLSSLNPTLRVGIQLSEALAAHRGRRIAACRDEAVAMLHRVKLPAPEDCLQRYPHELSGGMRQRVMIAAALITRPALVIADEPTTALDLIVQHEVLQLLRSASREVGSAVLLITHDLSVVADIADQVTVMQHGLAVEDAPAETLLSRPQHPYTKRLLDAVFRVAETPRARVDGAKLLAVDSLVVALRGRKHAPILNNVTLDIDQGETLAVIGESGSGKTTLSRAVCGLVAPISGTVRLDGATIEAACRSGDIQLVFQDPFGSLDPRMTIGDTICEGLRVRGGRAKPGAAEAALTQVGLDPALARRLPHQLSGGQRQRVGIARAVIVRPRLLVADEPVSALDLTVQKEILDLLRRLQRELGFACLFVSHDLGVVEHVADRVCVLLQGNVVEIGPRSAVFGTPVHPYTRSLIEATPLVQASAGGGFAIERRSVAATVESAVCFDPRHHTGQRPAYRTLRDDHLVATLAT</sequence>
<evidence type="ECO:0000256" key="7">
    <source>
        <dbReference type="ARBA" id="ARBA00023136"/>
    </source>
</evidence>
<evidence type="ECO:0000256" key="5">
    <source>
        <dbReference type="ARBA" id="ARBA00022741"/>
    </source>
</evidence>
<feature type="domain" description="ABC transporter" evidence="8">
    <location>
        <begin position="11"/>
        <end position="258"/>
    </location>
</feature>
<evidence type="ECO:0000256" key="6">
    <source>
        <dbReference type="ARBA" id="ARBA00022840"/>
    </source>
</evidence>
<dbReference type="Pfam" id="PF08352">
    <property type="entry name" value="oligo_HPY"/>
    <property type="match status" value="2"/>
</dbReference>
<dbReference type="InterPro" id="IPR003593">
    <property type="entry name" value="AAA+_ATPase"/>
</dbReference>
<dbReference type="SUPFAM" id="SSF52540">
    <property type="entry name" value="P-loop containing nucleoside triphosphate hydrolases"/>
    <property type="match status" value="2"/>
</dbReference>
<evidence type="ECO:0000313" key="10">
    <source>
        <dbReference type="Proteomes" id="UP000681075"/>
    </source>
</evidence>
<dbReference type="InterPro" id="IPR027417">
    <property type="entry name" value="P-loop_NTPase"/>
</dbReference>
<dbReference type="CDD" id="cd03257">
    <property type="entry name" value="ABC_NikE_OppD_transporters"/>
    <property type="match status" value="2"/>
</dbReference>
<dbReference type="InterPro" id="IPR017871">
    <property type="entry name" value="ABC_transporter-like_CS"/>
</dbReference>
<dbReference type="PROSITE" id="PS50893">
    <property type="entry name" value="ABC_TRANSPORTER_2"/>
    <property type="match status" value="2"/>
</dbReference>
<reference evidence="9" key="1">
    <citation type="submission" date="2021-02" db="EMBL/GenBank/DDBJ databases">
        <title>Genome sequence of Rhodospirillales sp. strain TMPK1 isolated from soil.</title>
        <authorList>
            <person name="Nakai R."/>
            <person name="Kusada H."/>
            <person name="Tamaki H."/>
        </authorList>
    </citation>
    <scope>NUCLEOTIDE SEQUENCE</scope>
    <source>
        <strain evidence="9">TMPK1</strain>
    </source>
</reference>
<dbReference type="Pfam" id="PF00005">
    <property type="entry name" value="ABC_tran"/>
    <property type="match status" value="2"/>
</dbReference>
<dbReference type="GO" id="GO:0016887">
    <property type="term" value="F:ATP hydrolysis activity"/>
    <property type="evidence" value="ECO:0007669"/>
    <property type="project" value="InterPro"/>
</dbReference>
<dbReference type="InterPro" id="IPR013563">
    <property type="entry name" value="Oligopep_ABC_C"/>
</dbReference>
<dbReference type="PANTHER" id="PTHR43297">
    <property type="entry name" value="OLIGOPEPTIDE TRANSPORT ATP-BINDING PROTEIN APPD"/>
    <property type="match status" value="1"/>
</dbReference>
<dbReference type="GO" id="GO:0005886">
    <property type="term" value="C:plasma membrane"/>
    <property type="evidence" value="ECO:0007669"/>
    <property type="project" value="UniProtKB-SubCell"/>
</dbReference>
<keyword evidence="4" id="KW-1003">Cell membrane</keyword>
<dbReference type="NCBIfam" id="NF008453">
    <property type="entry name" value="PRK11308.1"/>
    <property type="match status" value="2"/>
</dbReference>
<keyword evidence="7" id="KW-0472">Membrane</keyword>
<dbReference type="Gene3D" id="3.40.50.300">
    <property type="entry name" value="P-loop containing nucleotide triphosphate hydrolases"/>
    <property type="match status" value="2"/>
</dbReference>
<evidence type="ECO:0000256" key="4">
    <source>
        <dbReference type="ARBA" id="ARBA00022475"/>
    </source>
</evidence>
<comment type="caution">
    <text evidence="9">The sequence shown here is derived from an EMBL/GenBank/DDBJ whole genome shotgun (WGS) entry which is preliminary data.</text>
</comment>
<dbReference type="GO" id="GO:0005524">
    <property type="term" value="F:ATP binding"/>
    <property type="evidence" value="ECO:0007669"/>
    <property type="project" value="UniProtKB-KW"/>
</dbReference>
<keyword evidence="5" id="KW-0547">Nucleotide-binding</keyword>
<proteinExistence type="inferred from homology"/>
<dbReference type="EMBL" id="BOPV01000001">
    <property type="protein sequence ID" value="GIL39124.1"/>
    <property type="molecule type" value="Genomic_DNA"/>
</dbReference>
<comment type="subcellular location">
    <subcellularLocation>
        <location evidence="1">Cell inner membrane</location>
        <topology evidence="1">Peripheral membrane protein</topology>
    </subcellularLocation>
</comment>
<comment type="similarity">
    <text evidence="2">Belongs to the ABC transporter superfamily.</text>
</comment>
<dbReference type="PROSITE" id="PS00211">
    <property type="entry name" value="ABC_TRANSPORTER_1"/>
    <property type="match status" value="2"/>
</dbReference>
<organism evidence="9 10">
    <name type="scientific">Roseiterribacter gracilis</name>
    <dbReference type="NCBI Taxonomy" id="2812848"/>
    <lineage>
        <taxon>Bacteria</taxon>
        <taxon>Pseudomonadati</taxon>
        <taxon>Pseudomonadota</taxon>
        <taxon>Alphaproteobacteria</taxon>
        <taxon>Rhodospirillales</taxon>
        <taxon>Roseiterribacteraceae</taxon>
        <taxon>Roseiterribacter</taxon>
    </lineage>
</organism>
<dbReference type="RefSeq" id="WP_420242222.1">
    <property type="nucleotide sequence ID" value="NZ_BOPV01000001.1"/>
</dbReference>
<evidence type="ECO:0000313" key="9">
    <source>
        <dbReference type="EMBL" id="GIL39124.1"/>
    </source>
</evidence>
<gene>
    <name evidence="9" type="ORF">TMPK1_13610</name>
</gene>
<dbReference type="GO" id="GO:0015833">
    <property type="term" value="P:peptide transport"/>
    <property type="evidence" value="ECO:0007669"/>
    <property type="project" value="InterPro"/>
</dbReference>